<keyword evidence="4 12" id="KW-0813">Transport</keyword>
<dbReference type="Gene3D" id="3.40.1690.10">
    <property type="entry name" value="secretion proteins EscU"/>
    <property type="match status" value="1"/>
</dbReference>
<evidence type="ECO:0000256" key="1">
    <source>
        <dbReference type="ARBA" id="ARBA00004651"/>
    </source>
</evidence>
<sequence>MRDNYHVLIPYNLQFFAPDGEGGEKTEQPTSKKLSDARKEGKVAKSKEIVNGIALLGFFLGLRLFLGFAGTRIEDIFAWIYAIIPDIVSMNGDGMTISTISGIFRILVAKTFIVLLPFLAIGFVTGFVANLVQVGWKPTMKPLEPKLNKFNPVSGFKRIFSKQSIVNLLMALAKIFLIVYIAYTSIKDQANNLFILYDVALKQALSLIFQIIVDTGMKISIVYIVLGFADYAYQRWKFNDDMKMTKQEVKDEYKNSEGDPQIKGQQRRRMMESSQRRMMQNVPQADVVITNPTHLAVAILYDNEKDEAPKVVAKGEDYLAKRIKEVAAENDVPIMENKPLARALYATVDVDEVIPPELYQAVAEILAVVYTQRNKAV</sequence>
<protein>
    <recommendedName>
        <fullName evidence="3 12">Flagellar biosynthetic protein FlhB</fullName>
    </recommendedName>
</protein>
<dbReference type="NCBIfam" id="TIGR00328">
    <property type="entry name" value="flhB"/>
    <property type="match status" value="1"/>
</dbReference>
<keyword evidence="8 12" id="KW-0653">Protein transport</keyword>
<keyword evidence="10 12" id="KW-0472">Membrane</keyword>
<keyword evidence="14" id="KW-0966">Cell projection</keyword>
<feature type="region of interest" description="Disordered" evidence="13">
    <location>
        <begin position="19"/>
        <end position="39"/>
    </location>
</feature>
<gene>
    <name evidence="12" type="primary">flhB</name>
    <name evidence="14" type="ORF">SAMN02910377_01297</name>
</gene>
<dbReference type="GO" id="GO:0044780">
    <property type="term" value="P:bacterial-type flagellum assembly"/>
    <property type="evidence" value="ECO:0007669"/>
    <property type="project" value="InterPro"/>
</dbReference>
<feature type="transmembrane region" description="Helical" evidence="12">
    <location>
        <begin position="49"/>
        <end position="70"/>
    </location>
</feature>
<evidence type="ECO:0000256" key="10">
    <source>
        <dbReference type="ARBA" id="ARBA00023136"/>
    </source>
</evidence>
<evidence type="ECO:0000256" key="2">
    <source>
        <dbReference type="ARBA" id="ARBA00010690"/>
    </source>
</evidence>
<dbReference type="FunFam" id="3.40.1690.10:FF:000001">
    <property type="entry name" value="Flagellar biosynthetic protein FlhB"/>
    <property type="match status" value="1"/>
</dbReference>
<evidence type="ECO:0000256" key="7">
    <source>
        <dbReference type="ARBA" id="ARBA00022795"/>
    </source>
</evidence>
<keyword evidence="15" id="KW-1185">Reference proteome</keyword>
<dbReference type="SUPFAM" id="SSF160544">
    <property type="entry name" value="EscU C-terminal domain-like"/>
    <property type="match status" value="1"/>
</dbReference>
<evidence type="ECO:0000256" key="11">
    <source>
        <dbReference type="ARBA" id="ARBA00023225"/>
    </source>
</evidence>
<dbReference type="Proteomes" id="UP000182321">
    <property type="component" value="Unassembled WGS sequence"/>
</dbReference>
<dbReference type="EMBL" id="FNZX01000007">
    <property type="protein sequence ID" value="SEK60051.1"/>
    <property type="molecule type" value="Genomic_DNA"/>
</dbReference>
<evidence type="ECO:0000256" key="6">
    <source>
        <dbReference type="ARBA" id="ARBA00022692"/>
    </source>
</evidence>
<keyword evidence="9 12" id="KW-1133">Transmembrane helix</keyword>
<evidence type="ECO:0000313" key="14">
    <source>
        <dbReference type="EMBL" id="SEK60051.1"/>
    </source>
</evidence>
<evidence type="ECO:0000256" key="13">
    <source>
        <dbReference type="SAM" id="MobiDB-lite"/>
    </source>
</evidence>
<dbReference type="InterPro" id="IPR006136">
    <property type="entry name" value="FlhB"/>
</dbReference>
<dbReference type="InterPro" id="IPR006135">
    <property type="entry name" value="T3SS_substrate_exporter"/>
</dbReference>
<dbReference type="AlphaFoldDB" id="A0A1H7IBZ4"/>
<keyword evidence="14" id="KW-0282">Flagellum</keyword>
<dbReference type="GO" id="GO:0005886">
    <property type="term" value="C:plasma membrane"/>
    <property type="evidence" value="ECO:0007669"/>
    <property type="project" value="UniProtKB-SubCell"/>
</dbReference>
<proteinExistence type="inferred from homology"/>
<evidence type="ECO:0000256" key="12">
    <source>
        <dbReference type="RuleBase" id="RU364091"/>
    </source>
</evidence>
<evidence type="ECO:0000256" key="3">
    <source>
        <dbReference type="ARBA" id="ARBA00021622"/>
    </source>
</evidence>
<accession>A0A1H7IBZ4</accession>
<keyword evidence="11 12" id="KW-1006">Bacterial flagellum protein export</keyword>
<dbReference type="RefSeq" id="WP_074790387.1">
    <property type="nucleotide sequence ID" value="NZ_FNZX01000007.1"/>
</dbReference>
<dbReference type="GO" id="GO:0009306">
    <property type="term" value="P:protein secretion"/>
    <property type="evidence" value="ECO:0007669"/>
    <property type="project" value="InterPro"/>
</dbReference>
<dbReference type="Gene3D" id="6.10.250.2080">
    <property type="match status" value="1"/>
</dbReference>
<organism evidence="14 15">
    <name type="scientific">Pseudobutyrivibrio ruminis</name>
    <dbReference type="NCBI Taxonomy" id="46206"/>
    <lineage>
        <taxon>Bacteria</taxon>
        <taxon>Bacillati</taxon>
        <taxon>Bacillota</taxon>
        <taxon>Clostridia</taxon>
        <taxon>Lachnospirales</taxon>
        <taxon>Lachnospiraceae</taxon>
        <taxon>Pseudobutyrivibrio</taxon>
    </lineage>
</organism>
<feature type="transmembrane region" description="Helical" evidence="12">
    <location>
        <begin position="112"/>
        <end position="136"/>
    </location>
</feature>
<comment type="subcellular location">
    <subcellularLocation>
        <location evidence="1">Cell membrane</location>
        <topology evidence="1">Multi-pass membrane protein</topology>
    </subcellularLocation>
</comment>
<dbReference type="PRINTS" id="PR00950">
    <property type="entry name" value="TYPE3IMSPROT"/>
</dbReference>
<evidence type="ECO:0000256" key="9">
    <source>
        <dbReference type="ARBA" id="ARBA00022989"/>
    </source>
</evidence>
<keyword evidence="5 12" id="KW-1003">Cell membrane</keyword>
<evidence type="ECO:0000313" key="15">
    <source>
        <dbReference type="Proteomes" id="UP000182321"/>
    </source>
</evidence>
<comment type="function">
    <text evidence="12">Required for formation of the rod structure in the basal body of the flagellar apparatus. Together with FliI and FliH, may constitute the export apparatus of flagellin.</text>
</comment>
<keyword evidence="14" id="KW-0969">Cilium</keyword>
<comment type="caution">
    <text evidence="12">Lacks conserved residue(s) required for the propagation of feature annotation.</text>
</comment>
<dbReference type="Pfam" id="PF01312">
    <property type="entry name" value="Bac_export_2"/>
    <property type="match status" value="1"/>
</dbReference>
<reference evidence="15" key="1">
    <citation type="submission" date="2016-10" db="EMBL/GenBank/DDBJ databases">
        <authorList>
            <person name="Varghese N."/>
        </authorList>
    </citation>
    <scope>NUCLEOTIDE SEQUENCE [LARGE SCALE GENOMIC DNA]</scope>
    <source>
        <strain evidence="15">ACV-9</strain>
    </source>
</reference>
<dbReference type="InterPro" id="IPR029025">
    <property type="entry name" value="T3SS_substrate_exporter_C"/>
</dbReference>
<evidence type="ECO:0000256" key="4">
    <source>
        <dbReference type="ARBA" id="ARBA00022448"/>
    </source>
</evidence>
<dbReference type="PANTHER" id="PTHR30531">
    <property type="entry name" value="FLAGELLAR BIOSYNTHETIC PROTEIN FLHB"/>
    <property type="match status" value="1"/>
</dbReference>
<dbReference type="PANTHER" id="PTHR30531:SF12">
    <property type="entry name" value="FLAGELLAR BIOSYNTHETIC PROTEIN FLHB"/>
    <property type="match status" value="1"/>
</dbReference>
<name>A0A1H7IBZ4_9FIRM</name>
<keyword evidence="7 12" id="KW-1005">Bacterial flagellum biogenesis</keyword>
<evidence type="ECO:0000256" key="5">
    <source>
        <dbReference type="ARBA" id="ARBA00022475"/>
    </source>
</evidence>
<comment type="similarity">
    <text evidence="2 12">Belongs to the type III secretion exporter family.</text>
</comment>
<feature type="transmembrane region" description="Helical" evidence="12">
    <location>
        <begin position="165"/>
        <end position="183"/>
    </location>
</feature>
<evidence type="ECO:0000256" key="8">
    <source>
        <dbReference type="ARBA" id="ARBA00022927"/>
    </source>
</evidence>
<keyword evidence="6 12" id="KW-0812">Transmembrane</keyword>